<dbReference type="SUPFAM" id="SSF46785">
    <property type="entry name" value="Winged helix' DNA-binding domain"/>
    <property type="match status" value="1"/>
</dbReference>
<evidence type="ECO:0000256" key="1">
    <source>
        <dbReference type="ARBA" id="ARBA00023015"/>
    </source>
</evidence>
<dbReference type="PANTHER" id="PTHR38465:SF1">
    <property type="entry name" value="HTH-TYPE TRANSCRIPTIONAL REGULATOR MJ1563-RELATED"/>
    <property type="match status" value="1"/>
</dbReference>
<keyword evidence="6" id="KW-1185">Reference proteome</keyword>
<evidence type="ECO:0000256" key="3">
    <source>
        <dbReference type="ARBA" id="ARBA00023163"/>
    </source>
</evidence>
<dbReference type="AlphaFoldDB" id="A0A1H8R0Y2"/>
<dbReference type="EMBL" id="FODJ01000009">
    <property type="protein sequence ID" value="SEO60112.1"/>
    <property type="molecule type" value="Genomic_DNA"/>
</dbReference>
<evidence type="ECO:0000313" key="5">
    <source>
        <dbReference type="EMBL" id="SEO60112.1"/>
    </source>
</evidence>
<dbReference type="InterPro" id="IPR036390">
    <property type="entry name" value="WH_DNA-bd_sf"/>
</dbReference>
<dbReference type="RefSeq" id="WP_091498883.1">
    <property type="nucleotide sequence ID" value="NZ_FODJ01000009.1"/>
</dbReference>
<evidence type="ECO:0000313" key="6">
    <source>
        <dbReference type="Proteomes" id="UP000199300"/>
    </source>
</evidence>
<dbReference type="Proteomes" id="UP000199300">
    <property type="component" value="Unassembled WGS sequence"/>
</dbReference>
<sequence length="181" mass="21309">MTHEDKLEQIKHRVSEQIAENMKSYGFPATIGRVIAAIYYQGRALDLDELAESTGMSKTRMSQVLREMVHYNIAEKAFVKGSRKDHYTVEEDYYQTFISLFTSNWRDVIVRNRKIESRIMQDLLEINADPEASDEIKQSTQLYINDSHDSMAYYDWIERLVELFESQRIFDIVPKKDATHE</sequence>
<dbReference type="InterPro" id="IPR036388">
    <property type="entry name" value="WH-like_DNA-bd_sf"/>
</dbReference>
<keyword evidence="2 4" id="KW-0238">DNA-binding</keyword>
<dbReference type="GO" id="GO:0003677">
    <property type="term" value="F:DNA binding"/>
    <property type="evidence" value="ECO:0007669"/>
    <property type="project" value="UniProtKB-UniRule"/>
</dbReference>
<name>A0A1H8R0Y2_9BACI</name>
<evidence type="ECO:0000256" key="2">
    <source>
        <dbReference type="ARBA" id="ARBA00023125"/>
    </source>
</evidence>
<keyword evidence="1 4" id="KW-0805">Transcription regulation</keyword>
<reference evidence="5 6" key="1">
    <citation type="submission" date="2016-10" db="EMBL/GenBank/DDBJ databases">
        <authorList>
            <person name="de Groot N.N."/>
        </authorList>
    </citation>
    <scope>NUCLEOTIDE SEQUENCE [LARGE SCALE GENOMIC DNA]</scope>
    <source>
        <strain evidence="5 6">CGMCC 1.10434</strain>
    </source>
</reference>
<dbReference type="InterPro" id="IPR052362">
    <property type="entry name" value="HTH-GbsR_regulator"/>
</dbReference>
<dbReference type="STRING" id="872970.SAMN04488134_109115"/>
<keyword evidence="3 4" id="KW-0804">Transcription</keyword>
<accession>A0A1H8R0Y2</accession>
<evidence type="ECO:0000256" key="4">
    <source>
        <dbReference type="PIRNR" id="PIRNR006707"/>
    </source>
</evidence>
<dbReference type="PIRSF" id="PIRSF006707">
    <property type="entry name" value="MJ1563"/>
    <property type="match status" value="1"/>
</dbReference>
<dbReference type="OrthoDB" id="9800374at2"/>
<dbReference type="InterPro" id="IPR026282">
    <property type="entry name" value="MJ1563"/>
</dbReference>
<proteinExistence type="inferred from homology"/>
<dbReference type="PANTHER" id="PTHR38465">
    <property type="entry name" value="HTH-TYPE TRANSCRIPTIONAL REGULATOR MJ1563-RELATED"/>
    <property type="match status" value="1"/>
</dbReference>
<protein>
    <recommendedName>
        <fullName evidence="4">HTH-type transcriptional regulator</fullName>
    </recommendedName>
</protein>
<gene>
    <name evidence="5" type="ORF">SAMN04488134_109115</name>
</gene>
<organism evidence="5 6">
    <name type="scientific">Amphibacillus marinus</name>
    <dbReference type="NCBI Taxonomy" id="872970"/>
    <lineage>
        <taxon>Bacteria</taxon>
        <taxon>Bacillati</taxon>
        <taxon>Bacillota</taxon>
        <taxon>Bacilli</taxon>
        <taxon>Bacillales</taxon>
        <taxon>Bacillaceae</taxon>
        <taxon>Amphibacillus</taxon>
    </lineage>
</organism>
<dbReference type="Gene3D" id="1.10.10.10">
    <property type="entry name" value="Winged helix-like DNA-binding domain superfamily/Winged helix DNA-binding domain"/>
    <property type="match status" value="1"/>
</dbReference>
<comment type="similarity">
    <text evidence="4">Belongs to the GbsR family.</text>
</comment>